<dbReference type="PATRIC" id="fig|1461581.3.peg.659"/>
<dbReference type="RefSeq" id="WP_052508683.1">
    <property type="nucleotide sequence ID" value="NZ_LK391969.1"/>
</dbReference>
<protein>
    <recommendedName>
        <fullName evidence="4">Transmembrane protein</fullName>
    </recommendedName>
</protein>
<evidence type="ECO:0008006" key="4">
    <source>
        <dbReference type="Google" id="ProtNLM"/>
    </source>
</evidence>
<dbReference type="EMBL" id="LK391969">
    <property type="protein sequence ID" value="CEF25758.1"/>
    <property type="molecule type" value="Genomic_DNA"/>
</dbReference>
<evidence type="ECO:0000313" key="3">
    <source>
        <dbReference type="EMBL" id="CEA02185.1"/>
    </source>
</evidence>
<sequence length="408" mass="44400">MDPTYAVTGARPSRARLFLLLGVVLMVSLSWLGTLDRLSADYLDGALIQASVAFAVARALNAVISTLQSIEISAAIASFGPGQALDPINDMIEQFAGLMQMAVASLILQKILLAIVSELAFKLAITLAGVGLVVSSYLDRPRLAATMLKTFVFMVFLRFALVLVVLLNGAVDQLFLAEQTRQDVKLLNDLPGSLDLLQQQGGDAAVPDPALQELRQSAEAEFDAREQSLTQTRERLDSEARAAAGELAEARRVVDQITRDLSAIQRLNPLGRSEAHHLALARMERIEEQLAARHNERDAVDRQLAALAQERSAMAQADNAPGFWSSVGKGVTGMGDKLARLTDLDTYRQLTQTFENMVEPIITVMVLFTLKTMLLPILFLLGFIKVCKRVWGIDLAGLAVPVRAPRVS</sequence>
<feature type="transmembrane region" description="Helical" evidence="2">
    <location>
        <begin position="119"/>
        <end position="138"/>
    </location>
</feature>
<proteinExistence type="predicted"/>
<keyword evidence="2" id="KW-1133">Transmembrane helix</keyword>
<reference evidence="3" key="1">
    <citation type="submission" date="2014-07" db="EMBL/GenBank/DDBJ databases">
        <authorList>
            <person name="Urmite Genomes Urmite Genomes"/>
        </authorList>
    </citation>
    <scope>NUCLEOTIDE SEQUENCE</scope>
    <source>
        <strain evidence="3">12M76_air</strain>
    </source>
</reference>
<feature type="transmembrane region" description="Helical" evidence="2">
    <location>
        <begin position="150"/>
        <end position="171"/>
    </location>
</feature>
<feature type="transmembrane region" description="Helical" evidence="2">
    <location>
        <begin position="361"/>
        <end position="384"/>
    </location>
</feature>
<keyword evidence="2" id="KW-0812">Transmembrane</keyword>
<name>A0A078M7G6_9PSED</name>
<keyword evidence="1" id="KW-0175">Coiled coil</keyword>
<organism evidence="3">
    <name type="scientific">Pseudomonas saudimassiliensis</name>
    <dbReference type="NCBI Taxonomy" id="1461581"/>
    <lineage>
        <taxon>Bacteria</taxon>
        <taxon>Pseudomonadati</taxon>
        <taxon>Pseudomonadota</taxon>
        <taxon>Gammaproteobacteria</taxon>
        <taxon>Pseudomonadales</taxon>
        <taxon>Pseudomonadaceae</taxon>
        <taxon>Pseudomonas</taxon>
    </lineage>
</organism>
<gene>
    <name evidence="3" type="ORF">BN1049_00673</name>
</gene>
<keyword evidence="2" id="KW-0472">Membrane</keyword>
<feature type="transmembrane region" description="Helical" evidence="2">
    <location>
        <begin position="17"/>
        <end position="34"/>
    </location>
</feature>
<accession>A0A078M7G6</accession>
<dbReference type="AlphaFoldDB" id="A0A078M7G6"/>
<feature type="coiled-coil region" evidence="1">
    <location>
        <begin position="233"/>
        <end position="303"/>
    </location>
</feature>
<dbReference type="EMBL" id="LM997413">
    <property type="protein sequence ID" value="CEA02185.1"/>
    <property type="molecule type" value="Genomic_DNA"/>
</dbReference>
<dbReference type="OrthoDB" id="5293851at2"/>
<evidence type="ECO:0000256" key="1">
    <source>
        <dbReference type="SAM" id="Coils"/>
    </source>
</evidence>
<evidence type="ECO:0000256" key="2">
    <source>
        <dbReference type="SAM" id="Phobius"/>
    </source>
</evidence>